<dbReference type="EC" id="1.13.12.3" evidence="3"/>
<dbReference type="Gene3D" id="1.20.1440.240">
    <property type="match status" value="1"/>
</dbReference>
<dbReference type="PROSITE" id="PS51318">
    <property type="entry name" value="TAT"/>
    <property type="match status" value="1"/>
</dbReference>
<evidence type="ECO:0000256" key="5">
    <source>
        <dbReference type="ARBA" id="ARBA00023070"/>
    </source>
</evidence>
<dbReference type="SUPFAM" id="SSF54373">
    <property type="entry name" value="FAD-linked reductases, C-terminal domain"/>
    <property type="match status" value="1"/>
</dbReference>
<dbReference type="Gene3D" id="3.50.50.60">
    <property type="entry name" value="FAD/NAD(P)-binding domain"/>
    <property type="match status" value="1"/>
</dbReference>
<dbReference type="PANTHER" id="PTHR10742">
    <property type="entry name" value="FLAVIN MONOAMINE OXIDASE"/>
    <property type="match status" value="1"/>
</dbReference>
<dbReference type="SUPFAM" id="SSF51905">
    <property type="entry name" value="FAD/NAD(P)-binding domain"/>
    <property type="match status" value="1"/>
</dbReference>
<comment type="pathway">
    <text evidence="1">Plant hormone metabolism; auxin biosynthesis.</text>
</comment>
<dbReference type="InterPro" id="IPR006311">
    <property type="entry name" value="TAT_signal"/>
</dbReference>
<dbReference type="GO" id="GO:0050361">
    <property type="term" value="F:tryptophan 2-monooxygenase activity"/>
    <property type="evidence" value="ECO:0007669"/>
    <property type="project" value="UniProtKB-EC"/>
</dbReference>
<evidence type="ECO:0000256" key="6">
    <source>
        <dbReference type="ARBA" id="ARBA00047321"/>
    </source>
</evidence>
<accession>A0A181C9V8</accession>
<dbReference type="Gene3D" id="3.90.660.10">
    <property type="match status" value="1"/>
</dbReference>
<dbReference type="GeneID" id="85021774"/>
<dbReference type="InterPro" id="IPR036188">
    <property type="entry name" value="FAD/NAD-bd_sf"/>
</dbReference>
<dbReference type="KEGG" id="kre:GWK63_06380"/>
<dbReference type="PANTHER" id="PTHR10742:SF410">
    <property type="entry name" value="LYSINE-SPECIFIC HISTONE DEMETHYLASE 2"/>
    <property type="match status" value="1"/>
</dbReference>
<proteinExistence type="inferred from homology"/>
<organism evidence="7 8">
    <name type="scientific">Komagataeibacter rhaeticus</name>
    <dbReference type="NCBI Taxonomy" id="215221"/>
    <lineage>
        <taxon>Bacteria</taxon>
        <taxon>Pseudomonadati</taxon>
        <taxon>Pseudomonadota</taxon>
        <taxon>Alphaproteobacteria</taxon>
        <taxon>Acetobacterales</taxon>
        <taxon>Acetobacteraceae</taxon>
        <taxon>Komagataeibacter</taxon>
    </lineage>
</organism>
<dbReference type="AlphaFoldDB" id="A0A181C9V8"/>
<comment type="catalytic activity">
    <reaction evidence="6">
        <text>L-tryptophan + O2 = indole-3-acetamide + CO2 + H2O</text>
        <dbReference type="Rhea" id="RHEA:16165"/>
        <dbReference type="ChEBI" id="CHEBI:15377"/>
        <dbReference type="ChEBI" id="CHEBI:15379"/>
        <dbReference type="ChEBI" id="CHEBI:16031"/>
        <dbReference type="ChEBI" id="CHEBI:16526"/>
        <dbReference type="ChEBI" id="CHEBI:57912"/>
        <dbReference type="EC" id="1.13.12.3"/>
    </reaction>
</comment>
<evidence type="ECO:0000256" key="1">
    <source>
        <dbReference type="ARBA" id="ARBA00004814"/>
    </source>
</evidence>
<comment type="similarity">
    <text evidence="2">Belongs to the tryptophan 2-monooxygenase family.</text>
</comment>
<dbReference type="InterPro" id="IPR050281">
    <property type="entry name" value="Flavin_monoamine_oxidase"/>
</dbReference>
<dbReference type="Proteomes" id="UP000502533">
    <property type="component" value="Chromosome"/>
</dbReference>
<gene>
    <name evidence="7" type="ORF">GWK63_06380</name>
</gene>
<name>A0A181C9V8_9PROT</name>
<sequence length="534" mass="58612">MTNAHPRTVPTRRQLLTRIGILAGSGALYQAMTAMGHAQGTDFTAPPVLSGVKPGTRVLVLGAGLAGMLSAYELRKAGYHVQVLEFQNRSGGRNISLRGGDTVTELGGATQKVGFAPGNYINPGPWRIPYHHQGLLHYCREFGVALEPFIELNHNTWLHSSEAFGGRPVRYRELSADFNGFTAELLAKAIDQHRLDDAVSAEEREYLRTAMQEWGRLDAGLSYGKGALSSGMRGYDRAPGGGPDGAPTFSTPFARKDVMRSGLWTWLAFHQRMDMQTTMFQPVGGMDMIGKGFNRQVHDLITLNCKVTAIHQDDRGVRVTYNDMGHGGVVREAQADYCVCTIPLPVLSQLDVQVGAALRAAIMAVPYVSSVKMGLEFRRRFWEEDEQIYGGISFTDQQINQISYPSNGFFSRGPGVLLGGYMFGPAAYDFAGMTPAERLEHALAQGEVLHPKQYRKEFSNGVSFAWSRVPWSLGCCSMWNEQARKTHYKALCAMDNRVVLAGEHASYVGCWQEGAILSALAAITQLHKRAQGVG</sequence>
<keyword evidence="5" id="KW-0073">Auxin biosynthesis</keyword>
<dbReference type="EMBL" id="CP050139">
    <property type="protein sequence ID" value="QIP35151.1"/>
    <property type="molecule type" value="Genomic_DNA"/>
</dbReference>
<evidence type="ECO:0000256" key="4">
    <source>
        <dbReference type="ARBA" id="ARBA00017871"/>
    </source>
</evidence>
<evidence type="ECO:0000256" key="3">
    <source>
        <dbReference type="ARBA" id="ARBA00012535"/>
    </source>
</evidence>
<dbReference type="GO" id="GO:0009851">
    <property type="term" value="P:auxin biosynthetic process"/>
    <property type="evidence" value="ECO:0007669"/>
    <property type="project" value="UniProtKB-KW"/>
</dbReference>
<evidence type="ECO:0000313" key="8">
    <source>
        <dbReference type="Proteomes" id="UP000502533"/>
    </source>
</evidence>
<dbReference type="Pfam" id="PF01593">
    <property type="entry name" value="Amino_oxidase"/>
    <property type="match status" value="1"/>
</dbReference>
<dbReference type="RefSeq" id="WP_007398163.1">
    <property type="nucleotide sequence ID" value="NZ_CALMTF010000014.1"/>
</dbReference>
<evidence type="ECO:0000256" key="2">
    <source>
        <dbReference type="ARBA" id="ARBA00005833"/>
    </source>
</evidence>
<protein>
    <recommendedName>
        <fullName evidence="4">Tryptophan 2-monooxygenase</fullName>
        <ecNumber evidence="3">1.13.12.3</ecNumber>
    </recommendedName>
</protein>
<evidence type="ECO:0000313" key="7">
    <source>
        <dbReference type="EMBL" id="QIP35151.1"/>
    </source>
</evidence>
<dbReference type="InterPro" id="IPR002937">
    <property type="entry name" value="Amino_oxidase"/>
</dbReference>
<keyword evidence="8" id="KW-1185">Reference proteome</keyword>
<reference evidence="7 8" key="1">
    <citation type="submission" date="2020-03" db="EMBL/GenBank/DDBJ databases">
        <title>Isolation of cellulose-producing strains, genome characterization and application of the synthesized cellulose films as an economical and sustainable material for piezoelectric sensor construction.</title>
        <authorList>
            <person name="Mangayil R.K."/>
        </authorList>
    </citation>
    <scope>NUCLEOTIDE SEQUENCE [LARGE SCALE GENOMIC DNA]</scope>
    <source>
        <strain evidence="7 8">ENS 9a1a</strain>
    </source>
</reference>